<keyword evidence="3 6" id="KW-0813">Transport</keyword>
<evidence type="ECO:0000256" key="5">
    <source>
        <dbReference type="ARBA" id="ARBA00023136"/>
    </source>
</evidence>
<dbReference type="GO" id="GO:0006886">
    <property type="term" value="P:intracellular protein transport"/>
    <property type="evidence" value="ECO:0007669"/>
    <property type="project" value="InterPro"/>
</dbReference>
<dbReference type="Gene3D" id="1.25.10.10">
    <property type="entry name" value="Leucine-rich Repeat Variant"/>
    <property type="match status" value="1"/>
</dbReference>
<reference evidence="9 10" key="1">
    <citation type="submission" date="2023-08" db="EMBL/GenBank/DDBJ databases">
        <title>Black Yeasts Isolated from many extreme environments.</title>
        <authorList>
            <person name="Coleine C."/>
            <person name="Stajich J.E."/>
            <person name="Selbmann L."/>
        </authorList>
    </citation>
    <scope>NUCLEOTIDE SEQUENCE [LARGE SCALE GENOMIC DNA]</scope>
    <source>
        <strain evidence="9 10">CCFEE 5792</strain>
    </source>
</reference>
<comment type="caution">
    <text evidence="9">The sequence shown here is derived from an EMBL/GenBank/DDBJ whole genome shotgun (WGS) entry which is preliminary data.</text>
</comment>
<dbReference type="Pfam" id="PF01602">
    <property type="entry name" value="Adaptin_N"/>
    <property type="match status" value="1"/>
</dbReference>
<dbReference type="AlphaFoldDB" id="A0AAV9NPL8"/>
<evidence type="ECO:0000256" key="6">
    <source>
        <dbReference type="PIRNR" id="PIRNR002291"/>
    </source>
</evidence>
<organism evidence="9 10">
    <name type="scientific">Exophiala bonariae</name>
    <dbReference type="NCBI Taxonomy" id="1690606"/>
    <lineage>
        <taxon>Eukaryota</taxon>
        <taxon>Fungi</taxon>
        <taxon>Dikarya</taxon>
        <taxon>Ascomycota</taxon>
        <taxon>Pezizomycotina</taxon>
        <taxon>Eurotiomycetes</taxon>
        <taxon>Chaetothyriomycetidae</taxon>
        <taxon>Chaetothyriales</taxon>
        <taxon>Herpotrichiellaceae</taxon>
        <taxon>Exophiala</taxon>
    </lineage>
</organism>
<proteinExistence type="inferred from homology"/>
<evidence type="ECO:0000256" key="7">
    <source>
        <dbReference type="SAM" id="MobiDB-lite"/>
    </source>
</evidence>
<comment type="function">
    <text evidence="6">Adaptins are components of the adaptor complexes which link clathrin to receptors in coated vesicles. Clathrin-associated protein complexes are believed to interact with the cytoplasmic tails of membrane proteins, leading to their selection and concentration.</text>
</comment>
<protein>
    <recommendedName>
        <fullName evidence="6">AP complex subunit beta</fullName>
    </recommendedName>
</protein>
<dbReference type="InterPro" id="IPR011989">
    <property type="entry name" value="ARM-like"/>
</dbReference>
<comment type="similarity">
    <text evidence="2 6">Belongs to the adaptor complexes large subunit family.</text>
</comment>
<dbReference type="GO" id="GO:0012505">
    <property type="term" value="C:endomembrane system"/>
    <property type="evidence" value="ECO:0007669"/>
    <property type="project" value="UniProtKB-SubCell"/>
</dbReference>
<dbReference type="Proteomes" id="UP001358417">
    <property type="component" value="Unassembled WGS sequence"/>
</dbReference>
<sequence>MAMNRVRSAFAPPRKGETFELRAGLVSQYAYERKEAIQKTIMAMTLGKDVSQLFPDVLKNIATADLDQKKLVYLYLMNYAKSHPDLCILAVNTFVQDSEDPNPLIRALAIRTMGCIRVDKMIDYMEEPLRKTLRDESPYVRKTAAICVAKLFDLNPSMCLENGFLEILQEMIGDPNPMVVANSVQALAEIGESAPETNALQITPNTLKKLLMALNECTEWGRVTILSTLADYKANDVKEAEHICERVSPQFQHVNSSVVISAVKAVFLHMKYLPNEAQKSYLKKMAPPLVTLVSSAPEVQYVALRNIDLLLQKQPDILSKEIRVFFCKYNDPPYLKFQKLEIMVRIANESNVDQLLAELKEYAIEMDMDFVRRAVKAIGQVAIKIESASERCVNALLDLINTKVNYVVQEVIVVIKDIFRKYPGYEGIIPTLCKCIDELDEPNARGSLIWIVGEYAEKISNAGDILGGFVDGFGEEFTQTQLQILTAVVKLFLKRPQAAQGLVQKVLNAATAESDNPDIRDRAYVYWRLLSNTTDQNAAKNVILSEKPPITTTIQSLPPALLERLLGELTTLASVYHKPPEQFVGQGRFGADAVQQAAIEEAMENARENPIAAVVQGKASESQNNIENLLDIDFDGAAPASSTEKPSNGLSGLEGLAGTPQRVASPTVNQPANNMDDLLGVFGNGGTSAGPSGSSAFGGMSDSDIMNGFASMDLSGSQPPPPKQQLENAGPKKTNEDLLSLF</sequence>
<evidence type="ECO:0000256" key="2">
    <source>
        <dbReference type="ARBA" id="ARBA00006613"/>
    </source>
</evidence>
<gene>
    <name evidence="9" type="ORF">LTR84_007709</name>
</gene>
<name>A0AAV9NPL8_9EURO</name>
<evidence type="ECO:0000313" key="10">
    <source>
        <dbReference type="Proteomes" id="UP001358417"/>
    </source>
</evidence>
<keyword evidence="5 6" id="KW-0472">Membrane</keyword>
<keyword evidence="4 6" id="KW-0653">Protein transport</keyword>
<dbReference type="InterPro" id="IPR002553">
    <property type="entry name" value="Clathrin/coatomer_adapt-like_N"/>
</dbReference>
<dbReference type="GO" id="GO:0030117">
    <property type="term" value="C:membrane coat"/>
    <property type="evidence" value="ECO:0007669"/>
    <property type="project" value="InterPro"/>
</dbReference>
<comment type="subcellular location">
    <subcellularLocation>
        <location evidence="1">Endomembrane system</location>
    </subcellularLocation>
</comment>
<evidence type="ECO:0000256" key="3">
    <source>
        <dbReference type="ARBA" id="ARBA00022448"/>
    </source>
</evidence>
<dbReference type="InterPro" id="IPR026739">
    <property type="entry name" value="AP_beta"/>
</dbReference>
<evidence type="ECO:0000256" key="4">
    <source>
        <dbReference type="ARBA" id="ARBA00022927"/>
    </source>
</evidence>
<dbReference type="InterPro" id="IPR016024">
    <property type="entry name" value="ARM-type_fold"/>
</dbReference>
<feature type="compositionally biased region" description="Polar residues" evidence="7">
    <location>
        <begin position="640"/>
        <end position="650"/>
    </location>
</feature>
<accession>A0AAV9NPL8</accession>
<evidence type="ECO:0000313" key="9">
    <source>
        <dbReference type="EMBL" id="KAK5061167.1"/>
    </source>
</evidence>
<feature type="domain" description="Clathrin/coatomer adaptor adaptin-like N-terminal" evidence="8">
    <location>
        <begin position="15"/>
        <end position="532"/>
    </location>
</feature>
<dbReference type="InterPro" id="IPR016342">
    <property type="entry name" value="AP_complex_bsu_1_2_4"/>
</dbReference>
<dbReference type="GO" id="GO:0030276">
    <property type="term" value="F:clathrin binding"/>
    <property type="evidence" value="ECO:0007669"/>
    <property type="project" value="InterPro"/>
</dbReference>
<dbReference type="SUPFAM" id="SSF48371">
    <property type="entry name" value="ARM repeat"/>
    <property type="match status" value="1"/>
</dbReference>
<dbReference type="GO" id="GO:0016192">
    <property type="term" value="P:vesicle-mediated transport"/>
    <property type="evidence" value="ECO:0007669"/>
    <property type="project" value="InterPro"/>
</dbReference>
<evidence type="ECO:0000256" key="1">
    <source>
        <dbReference type="ARBA" id="ARBA00004308"/>
    </source>
</evidence>
<dbReference type="PIRSF" id="PIRSF002291">
    <property type="entry name" value="AP_complex_beta"/>
    <property type="match status" value="1"/>
</dbReference>
<dbReference type="FunFam" id="1.25.10.10:FF:000058">
    <property type="entry name" value="AP complex subunit beta"/>
    <property type="match status" value="1"/>
</dbReference>
<feature type="compositionally biased region" description="Low complexity" evidence="7">
    <location>
        <begin position="689"/>
        <end position="701"/>
    </location>
</feature>
<feature type="region of interest" description="Disordered" evidence="7">
    <location>
        <begin position="684"/>
        <end position="742"/>
    </location>
</feature>
<keyword evidence="10" id="KW-1185">Reference proteome</keyword>
<dbReference type="PANTHER" id="PTHR11134">
    <property type="entry name" value="ADAPTOR COMPLEX SUBUNIT BETA FAMILY MEMBER"/>
    <property type="match status" value="1"/>
</dbReference>
<feature type="region of interest" description="Disordered" evidence="7">
    <location>
        <begin position="637"/>
        <end position="666"/>
    </location>
</feature>
<dbReference type="RefSeq" id="XP_064710264.1">
    <property type="nucleotide sequence ID" value="XM_064851261.1"/>
</dbReference>
<evidence type="ECO:0000259" key="8">
    <source>
        <dbReference type="Pfam" id="PF01602"/>
    </source>
</evidence>
<dbReference type="GeneID" id="89975874"/>
<dbReference type="EMBL" id="JAVRRD010000003">
    <property type="protein sequence ID" value="KAK5061167.1"/>
    <property type="molecule type" value="Genomic_DNA"/>
</dbReference>